<keyword evidence="2" id="KW-0503">Monooxygenase</keyword>
<dbReference type="InterPro" id="IPR011008">
    <property type="entry name" value="Dimeric_a/b-barrel"/>
</dbReference>
<dbReference type="GO" id="GO:0004497">
    <property type="term" value="F:monooxygenase activity"/>
    <property type="evidence" value="ECO:0007669"/>
    <property type="project" value="UniProtKB-KW"/>
</dbReference>
<name>A0ABU0JKB6_9HYPH</name>
<dbReference type="Pfam" id="PF07978">
    <property type="entry name" value="NIPSNAP"/>
    <property type="match status" value="1"/>
</dbReference>
<sequence>MSESGEVFELRRYRLRPGRREALIAVFEREFVETQEAAGMRLHGFYRDAADPDAFVWMRSFAGMAERAAALAAFYGGEAWRRWGPEANATMVNSDNVLLLKASSGAPPFSGDYGQSGVVTVSTCSLAPGREVEFAESWERRARPLLEAGGARIDATFVTERSPNSFPRLPVREGETVFVWVSAFPDDAALSNHRAGLAQSAGWTGAAFPWLDGEVWRPLETMTLAPTRRSRHAW</sequence>
<keyword evidence="2" id="KW-0560">Oxidoreductase</keyword>
<proteinExistence type="predicted"/>
<dbReference type="Proteomes" id="UP001242480">
    <property type="component" value="Unassembled WGS sequence"/>
</dbReference>
<organism evidence="2 3">
    <name type="scientific">Labrys wisconsinensis</name>
    <dbReference type="NCBI Taxonomy" id="425677"/>
    <lineage>
        <taxon>Bacteria</taxon>
        <taxon>Pseudomonadati</taxon>
        <taxon>Pseudomonadota</taxon>
        <taxon>Alphaproteobacteria</taxon>
        <taxon>Hyphomicrobiales</taxon>
        <taxon>Xanthobacteraceae</taxon>
        <taxon>Labrys</taxon>
    </lineage>
</organism>
<dbReference type="Gene3D" id="3.30.70.100">
    <property type="match status" value="1"/>
</dbReference>
<accession>A0ABU0JKB6</accession>
<evidence type="ECO:0000313" key="2">
    <source>
        <dbReference type="EMBL" id="MDQ0474030.1"/>
    </source>
</evidence>
<dbReference type="EMBL" id="JAUSVX010000020">
    <property type="protein sequence ID" value="MDQ0474030.1"/>
    <property type="molecule type" value="Genomic_DNA"/>
</dbReference>
<dbReference type="InterPro" id="IPR012577">
    <property type="entry name" value="NIPSNAP"/>
</dbReference>
<dbReference type="RefSeq" id="WP_307282980.1">
    <property type="nucleotide sequence ID" value="NZ_JAUSVX010000020.1"/>
</dbReference>
<comment type="caution">
    <text evidence="2">The sequence shown here is derived from an EMBL/GenBank/DDBJ whole genome shotgun (WGS) entry which is preliminary data.</text>
</comment>
<evidence type="ECO:0000313" key="3">
    <source>
        <dbReference type="Proteomes" id="UP001242480"/>
    </source>
</evidence>
<evidence type="ECO:0000259" key="1">
    <source>
        <dbReference type="Pfam" id="PF07978"/>
    </source>
</evidence>
<keyword evidence="3" id="KW-1185">Reference proteome</keyword>
<gene>
    <name evidence="2" type="ORF">QO011_007069</name>
</gene>
<protein>
    <submittedName>
        <fullName evidence="2">Quinol monooxygenase YgiN</fullName>
    </submittedName>
</protein>
<reference evidence="2 3" key="1">
    <citation type="submission" date="2023-07" db="EMBL/GenBank/DDBJ databases">
        <title>Genomic Encyclopedia of Type Strains, Phase IV (KMG-IV): sequencing the most valuable type-strain genomes for metagenomic binning, comparative biology and taxonomic classification.</title>
        <authorList>
            <person name="Goeker M."/>
        </authorList>
    </citation>
    <scope>NUCLEOTIDE SEQUENCE [LARGE SCALE GENOMIC DNA]</scope>
    <source>
        <strain evidence="2 3">DSM 19619</strain>
    </source>
</reference>
<dbReference type="SUPFAM" id="SSF54909">
    <property type="entry name" value="Dimeric alpha+beta barrel"/>
    <property type="match status" value="1"/>
</dbReference>
<feature type="domain" description="NIPSNAP" evidence="1">
    <location>
        <begin position="8"/>
        <end position="103"/>
    </location>
</feature>